<sequence>MKLLCKLFGHKWIYYDLHKRCKWCDERVWFIKDIELIKGLKKAQEAFRSFGIACKELSFNRSNLDESEKRRE</sequence>
<comment type="caution">
    <text evidence="1">The sequence shown here is derived from an EMBL/GenBank/DDBJ whole genome shotgun (WGS) entry which is preliminary data.</text>
</comment>
<evidence type="ECO:0000313" key="1">
    <source>
        <dbReference type="EMBL" id="MDV2633896.1"/>
    </source>
</evidence>
<dbReference type="Proteomes" id="UP001186047">
    <property type="component" value="Unassembled WGS sequence"/>
</dbReference>
<dbReference type="EMBL" id="JAWHVL010000040">
    <property type="protein sequence ID" value="MDV2633896.1"/>
    <property type="molecule type" value="Genomic_DNA"/>
</dbReference>
<dbReference type="InterPro" id="IPR012455">
    <property type="entry name" value="DUF1660"/>
</dbReference>
<dbReference type="Pfam" id="PF07874">
    <property type="entry name" value="DUF1660"/>
    <property type="match status" value="1"/>
</dbReference>
<gene>
    <name evidence="1" type="ORF">RZO31_13670</name>
</gene>
<protein>
    <submittedName>
        <fullName evidence="1">DUF1660 family phage protein</fullName>
    </submittedName>
</protein>
<reference evidence="1" key="1">
    <citation type="submission" date="2023-10" db="EMBL/GenBank/DDBJ databases">
        <title>Production of high quality cheese from raw caw milk (raw cheese).</title>
        <authorList>
            <person name="Samouris G."/>
        </authorList>
    </citation>
    <scope>NUCLEOTIDE SEQUENCE</scope>
    <source>
        <strain evidence="1">M17-3</strain>
    </source>
</reference>
<evidence type="ECO:0000313" key="2">
    <source>
        <dbReference type="Proteomes" id="UP001186047"/>
    </source>
</evidence>
<dbReference type="AlphaFoldDB" id="A0AAE4NT96"/>
<accession>A0AAE4NT96</accession>
<proteinExistence type="predicted"/>
<dbReference type="RefSeq" id="WP_317059506.1">
    <property type="nucleotide sequence ID" value="NZ_JAWHVL010000040.1"/>
</dbReference>
<organism evidence="1 2">
    <name type="scientific">Lactococcus lactis</name>
    <dbReference type="NCBI Taxonomy" id="1358"/>
    <lineage>
        <taxon>Bacteria</taxon>
        <taxon>Bacillati</taxon>
        <taxon>Bacillota</taxon>
        <taxon>Bacilli</taxon>
        <taxon>Lactobacillales</taxon>
        <taxon>Streptococcaceae</taxon>
        <taxon>Lactococcus</taxon>
    </lineage>
</organism>
<name>A0AAE4NT96_9LACT</name>